<sequence>MPPSINGSQVGGENAPEPRQGSANLTSADLVLNRVTEKLVRNDPVTQEIIAINNMIISRLPLYKACLLVY</sequence>
<evidence type="ECO:0000313" key="2">
    <source>
        <dbReference type="EMBL" id="CAF4800944.1"/>
    </source>
</evidence>
<protein>
    <submittedName>
        <fullName evidence="2">Uncharacterized protein</fullName>
    </submittedName>
</protein>
<reference evidence="2" key="1">
    <citation type="submission" date="2021-02" db="EMBL/GenBank/DDBJ databases">
        <authorList>
            <person name="Steward A R."/>
        </authorList>
    </citation>
    <scope>NUCLEOTIDE SEQUENCE</scope>
</reference>
<organism evidence="2 3">
    <name type="scientific">Pieris macdunnoughi</name>
    <dbReference type="NCBI Taxonomy" id="345717"/>
    <lineage>
        <taxon>Eukaryota</taxon>
        <taxon>Metazoa</taxon>
        <taxon>Ecdysozoa</taxon>
        <taxon>Arthropoda</taxon>
        <taxon>Hexapoda</taxon>
        <taxon>Insecta</taxon>
        <taxon>Pterygota</taxon>
        <taxon>Neoptera</taxon>
        <taxon>Endopterygota</taxon>
        <taxon>Lepidoptera</taxon>
        <taxon>Glossata</taxon>
        <taxon>Ditrysia</taxon>
        <taxon>Papilionoidea</taxon>
        <taxon>Pieridae</taxon>
        <taxon>Pierinae</taxon>
        <taxon>Pieris</taxon>
    </lineage>
</organism>
<feature type="region of interest" description="Disordered" evidence="1">
    <location>
        <begin position="1"/>
        <end position="25"/>
    </location>
</feature>
<dbReference type="Proteomes" id="UP000663880">
    <property type="component" value="Unassembled WGS sequence"/>
</dbReference>
<keyword evidence="3" id="KW-1185">Reference proteome</keyword>
<dbReference type="EMBL" id="CAJOBZ010000006">
    <property type="protein sequence ID" value="CAF4800944.1"/>
    <property type="molecule type" value="Genomic_DNA"/>
</dbReference>
<gene>
    <name evidence="2" type="ORF">PMACD_LOCUS3437</name>
</gene>
<accession>A0A821P538</accession>
<comment type="caution">
    <text evidence="2">The sequence shown here is derived from an EMBL/GenBank/DDBJ whole genome shotgun (WGS) entry which is preliminary data.</text>
</comment>
<evidence type="ECO:0000256" key="1">
    <source>
        <dbReference type="SAM" id="MobiDB-lite"/>
    </source>
</evidence>
<name>A0A821P538_9NEOP</name>
<dbReference type="AlphaFoldDB" id="A0A821P538"/>
<proteinExistence type="predicted"/>
<evidence type="ECO:0000313" key="3">
    <source>
        <dbReference type="Proteomes" id="UP000663880"/>
    </source>
</evidence>